<feature type="transmembrane region" description="Helical" evidence="7">
    <location>
        <begin position="271"/>
        <end position="295"/>
    </location>
</feature>
<keyword evidence="2" id="KW-0813">Transport</keyword>
<dbReference type="Gene3D" id="1.20.1250.20">
    <property type="entry name" value="MFS general substrate transporter like domains"/>
    <property type="match status" value="1"/>
</dbReference>
<evidence type="ECO:0000256" key="3">
    <source>
        <dbReference type="ARBA" id="ARBA00022475"/>
    </source>
</evidence>
<proteinExistence type="predicted"/>
<keyword evidence="4 7" id="KW-0812">Transmembrane</keyword>
<dbReference type="Proteomes" id="UP000786183">
    <property type="component" value="Unassembled WGS sequence"/>
</dbReference>
<name>A0ABS7WP23_9BACT</name>
<comment type="subcellular location">
    <subcellularLocation>
        <location evidence="1">Cell membrane</location>
        <topology evidence="1">Multi-pass membrane protein</topology>
    </subcellularLocation>
</comment>
<protein>
    <submittedName>
        <fullName evidence="9">MFS transporter</fullName>
    </submittedName>
</protein>
<evidence type="ECO:0000313" key="9">
    <source>
        <dbReference type="EMBL" id="MBZ7986508.1"/>
    </source>
</evidence>
<feature type="transmembrane region" description="Helical" evidence="7">
    <location>
        <begin position="241"/>
        <end position="259"/>
    </location>
</feature>
<keyword evidence="6 7" id="KW-0472">Membrane</keyword>
<dbReference type="InterPro" id="IPR036259">
    <property type="entry name" value="MFS_trans_sf"/>
</dbReference>
<dbReference type="EMBL" id="JACGBB010000001">
    <property type="protein sequence ID" value="MBZ7986508.1"/>
    <property type="molecule type" value="Genomic_DNA"/>
</dbReference>
<feature type="transmembrane region" description="Helical" evidence="7">
    <location>
        <begin position="301"/>
        <end position="318"/>
    </location>
</feature>
<feature type="transmembrane region" description="Helical" evidence="7">
    <location>
        <begin position="78"/>
        <end position="96"/>
    </location>
</feature>
<feature type="transmembrane region" description="Helical" evidence="7">
    <location>
        <begin position="9"/>
        <end position="34"/>
    </location>
</feature>
<feature type="transmembrane region" description="Helical" evidence="7">
    <location>
        <begin position="330"/>
        <end position="353"/>
    </location>
</feature>
<dbReference type="PROSITE" id="PS50850">
    <property type="entry name" value="MFS"/>
    <property type="match status" value="1"/>
</dbReference>
<dbReference type="RefSeq" id="WP_224315884.1">
    <property type="nucleotide sequence ID" value="NZ_JACGBB010000001.1"/>
</dbReference>
<evidence type="ECO:0000259" key="8">
    <source>
        <dbReference type="PROSITE" id="PS50850"/>
    </source>
</evidence>
<gene>
    <name evidence="9" type="ORF">AVCANL283_00080</name>
</gene>
<evidence type="ECO:0000256" key="1">
    <source>
        <dbReference type="ARBA" id="ARBA00004651"/>
    </source>
</evidence>
<feature type="transmembrane region" description="Helical" evidence="7">
    <location>
        <begin position="167"/>
        <end position="185"/>
    </location>
</feature>
<feature type="transmembrane region" description="Helical" evidence="7">
    <location>
        <begin position="102"/>
        <end position="127"/>
    </location>
</feature>
<evidence type="ECO:0000256" key="7">
    <source>
        <dbReference type="SAM" id="Phobius"/>
    </source>
</evidence>
<keyword evidence="5 7" id="KW-1133">Transmembrane helix</keyword>
<comment type="caution">
    <text evidence="9">The sequence shown here is derived from an EMBL/GenBank/DDBJ whole genome shotgun (WGS) entry which is preliminary data.</text>
</comment>
<sequence>MDKDFKRMLFIVAIGNFLSSIAMNQIIPLLPFIMAAYNVEGEKIGLYSALAYGGSTFIMAIFAPIWGTLADKFGRKKMLLRASLGMSLCLFISVFLKNAESFIILRLFMGAFSGFSSACIAIIALNAPKEYANYSLAKLSSYQITGSLLGPLTGGALMHFFDFRVQFLISSILLFIIFFLILFMVKERHEVKQSINVKINNNFYSFVFKVCIATFLVQFTMNFLAPIIGLFIERISQNKELATGFCFSLAGIASAIFAPKIVKIKINEHKLIAYSSLFMAINLFLQYLCISNFYLLCVMRFLFGISFCAVMPSIYTLIKKNTPSNIGSKIYGINQSFLGLGSCVGAFCGGYFYHILDTKVFFICIASILLNALIFFRQK</sequence>
<dbReference type="InterPro" id="IPR020846">
    <property type="entry name" value="MFS_dom"/>
</dbReference>
<reference evidence="9 10" key="1">
    <citation type="submission" date="2020-07" db="EMBL/GenBank/DDBJ databases">
        <title>Transfer of Campylobacter canadensis to the novel genus Avispirillum gen. nov., that also includes two novel species recovered from migratory waterfowl: Avispirillum anseris sp. nov. and Avispirillum brantae sp. nov.</title>
        <authorList>
            <person name="Miller W.G."/>
            <person name="Chapman M.H."/>
            <person name="Yee E."/>
            <person name="Inglis G.D."/>
        </authorList>
    </citation>
    <scope>NUCLEOTIDE SEQUENCE [LARGE SCALE GENOMIC DNA]</scope>
    <source>
        <strain evidence="9 10">L283</strain>
    </source>
</reference>
<dbReference type="InterPro" id="IPR011701">
    <property type="entry name" value="MFS"/>
</dbReference>
<dbReference type="PANTHER" id="PTHR43414">
    <property type="entry name" value="MULTIDRUG RESISTANCE PROTEIN MDTG"/>
    <property type="match status" value="1"/>
</dbReference>
<evidence type="ECO:0000256" key="4">
    <source>
        <dbReference type="ARBA" id="ARBA00022692"/>
    </source>
</evidence>
<dbReference type="PANTHER" id="PTHR43414:SF1">
    <property type="entry name" value="PEPTIDE PERMEASE"/>
    <property type="match status" value="1"/>
</dbReference>
<evidence type="ECO:0000256" key="2">
    <source>
        <dbReference type="ARBA" id="ARBA00022448"/>
    </source>
</evidence>
<feature type="transmembrane region" description="Helical" evidence="7">
    <location>
        <begin position="206"/>
        <end position="229"/>
    </location>
</feature>
<feature type="transmembrane region" description="Helical" evidence="7">
    <location>
        <begin position="46"/>
        <end position="66"/>
    </location>
</feature>
<feature type="domain" description="Major facilitator superfamily (MFS) profile" evidence="8">
    <location>
        <begin position="8"/>
        <end position="379"/>
    </location>
</feature>
<dbReference type="SUPFAM" id="SSF103473">
    <property type="entry name" value="MFS general substrate transporter"/>
    <property type="match status" value="1"/>
</dbReference>
<dbReference type="Pfam" id="PF07690">
    <property type="entry name" value="MFS_1"/>
    <property type="match status" value="1"/>
</dbReference>
<evidence type="ECO:0000256" key="5">
    <source>
        <dbReference type="ARBA" id="ARBA00022989"/>
    </source>
</evidence>
<keyword evidence="3" id="KW-1003">Cell membrane</keyword>
<feature type="transmembrane region" description="Helical" evidence="7">
    <location>
        <begin position="359"/>
        <end position="376"/>
    </location>
</feature>
<evidence type="ECO:0000313" key="10">
    <source>
        <dbReference type="Proteomes" id="UP000786183"/>
    </source>
</evidence>
<accession>A0ABS7WP23</accession>
<keyword evidence="10" id="KW-1185">Reference proteome</keyword>
<organism evidence="9 10">
    <name type="scientific">Campylobacter canadensis</name>
    <dbReference type="NCBI Taxonomy" id="449520"/>
    <lineage>
        <taxon>Bacteria</taxon>
        <taxon>Pseudomonadati</taxon>
        <taxon>Campylobacterota</taxon>
        <taxon>Epsilonproteobacteria</taxon>
        <taxon>Campylobacterales</taxon>
        <taxon>Campylobacteraceae</taxon>
        <taxon>Campylobacter</taxon>
    </lineage>
</organism>
<evidence type="ECO:0000256" key="6">
    <source>
        <dbReference type="ARBA" id="ARBA00023136"/>
    </source>
</evidence>